<dbReference type="EMBL" id="PGCI01000096">
    <property type="protein sequence ID" value="PLW40886.1"/>
    <property type="molecule type" value="Genomic_DNA"/>
</dbReference>
<comment type="caution">
    <text evidence="1">The sequence shown here is derived from an EMBL/GenBank/DDBJ whole genome shotgun (WGS) entry which is preliminary data.</text>
</comment>
<gene>
    <name evidence="1" type="ORF">PCASD_10752</name>
</gene>
<accession>A0A2N5UTB6</accession>
<name>A0A2N5UTB6_9BASI</name>
<protein>
    <submittedName>
        <fullName evidence="1">Uncharacterized protein</fullName>
    </submittedName>
</protein>
<proteinExistence type="predicted"/>
<sequence length="77" mass="8231">MRGSKRAEHPTGLDDFQGYPTGVYAALWGAKPAQGMDPMNDSADDLPGTAPVLQNLLTKQLGCIFQPAVSLHLISIH</sequence>
<dbReference type="Proteomes" id="UP000235392">
    <property type="component" value="Unassembled WGS sequence"/>
</dbReference>
<organism evidence="1 2">
    <name type="scientific">Puccinia coronata f. sp. avenae</name>
    <dbReference type="NCBI Taxonomy" id="200324"/>
    <lineage>
        <taxon>Eukaryota</taxon>
        <taxon>Fungi</taxon>
        <taxon>Dikarya</taxon>
        <taxon>Basidiomycota</taxon>
        <taxon>Pucciniomycotina</taxon>
        <taxon>Pucciniomycetes</taxon>
        <taxon>Pucciniales</taxon>
        <taxon>Pucciniaceae</taxon>
        <taxon>Puccinia</taxon>
    </lineage>
</organism>
<evidence type="ECO:0000313" key="2">
    <source>
        <dbReference type="Proteomes" id="UP000235392"/>
    </source>
</evidence>
<reference evidence="1 2" key="1">
    <citation type="submission" date="2017-11" db="EMBL/GenBank/DDBJ databases">
        <title>De novo assembly and phasing of dikaryotic genomes from two isolates of Puccinia coronata f. sp. avenae, the causal agent of oat crown rust.</title>
        <authorList>
            <person name="Miller M.E."/>
            <person name="Zhang Y."/>
            <person name="Omidvar V."/>
            <person name="Sperschneider J."/>
            <person name="Schwessinger B."/>
            <person name="Raley C."/>
            <person name="Palmer J.M."/>
            <person name="Garnica D."/>
            <person name="Upadhyaya N."/>
            <person name="Rathjen J."/>
            <person name="Taylor J.M."/>
            <person name="Park R.F."/>
            <person name="Dodds P.N."/>
            <person name="Hirsch C.D."/>
            <person name="Kianian S.F."/>
            <person name="Figueroa M."/>
        </authorList>
    </citation>
    <scope>NUCLEOTIDE SEQUENCE [LARGE SCALE GENOMIC DNA]</scope>
    <source>
        <strain evidence="1">12SD80</strain>
    </source>
</reference>
<evidence type="ECO:0000313" key="1">
    <source>
        <dbReference type="EMBL" id="PLW40886.1"/>
    </source>
</evidence>
<dbReference type="AlphaFoldDB" id="A0A2N5UTB6"/>